<protein>
    <recommendedName>
        <fullName evidence="12">Phthalate 4,5-dioxygenase</fullName>
    </recommendedName>
</protein>
<dbReference type="PROSITE" id="PS51085">
    <property type="entry name" value="2FE2S_FER_2"/>
    <property type="match status" value="1"/>
</dbReference>
<dbReference type="AlphaFoldDB" id="A0A269PA94"/>
<dbReference type="InterPro" id="IPR001433">
    <property type="entry name" value="OxRdtase_FAD/NAD-bd"/>
</dbReference>
<dbReference type="GO" id="GO:0016491">
    <property type="term" value="F:oxidoreductase activity"/>
    <property type="evidence" value="ECO:0007669"/>
    <property type="project" value="UniProtKB-KW"/>
</dbReference>
<keyword evidence="2" id="KW-0285">Flavoprotein</keyword>
<feature type="domain" description="2Fe-2S ferredoxin-type" evidence="8">
    <location>
        <begin position="382"/>
        <end position="470"/>
    </location>
</feature>
<dbReference type="Gene3D" id="3.10.20.30">
    <property type="match status" value="1"/>
</dbReference>
<dbReference type="CDD" id="cd06185">
    <property type="entry name" value="PDR_like"/>
    <property type="match status" value="1"/>
</dbReference>
<dbReference type="Gene3D" id="2.40.30.10">
    <property type="entry name" value="Translation factors"/>
    <property type="match status" value="1"/>
</dbReference>
<evidence type="ECO:0000256" key="4">
    <source>
        <dbReference type="ARBA" id="ARBA00022723"/>
    </source>
</evidence>
<dbReference type="InterPro" id="IPR036010">
    <property type="entry name" value="2Fe-2S_ferredoxin-like_sf"/>
</dbReference>
<organism evidence="10 11">
    <name type="scientific">Corynebacterium hadale</name>
    <dbReference type="NCBI Taxonomy" id="2026255"/>
    <lineage>
        <taxon>Bacteria</taxon>
        <taxon>Bacillati</taxon>
        <taxon>Actinomycetota</taxon>
        <taxon>Actinomycetes</taxon>
        <taxon>Mycobacteriales</taxon>
        <taxon>Corynebacteriaceae</taxon>
        <taxon>Corynebacterium</taxon>
    </lineage>
</organism>
<keyword evidence="6" id="KW-0408">Iron</keyword>
<name>A0A269PA94_9CORY</name>
<dbReference type="Pfam" id="PF00111">
    <property type="entry name" value="Fer2"/>
    <property type="match status" value="1"/>
</dbReference>
<dbReference type="SUPFAM" id="SSF63380">
    <property type="entry name" value="Riboflavin synthase domain-like"/>
    <property type="match status" value="1"/>
</dbReference>
<accession>A0A269PA94</accession>
<comment type="cofactor">
    <cofactor evidence="1">
        <name>FAD</name>
        <dbReference type="ChEBI" id="CHEBI:57692"/>
    </cofactor>
</comment>
<keyword evidence="3" id="KW-0001">2Fe-2S</keyword>
<feature type="domain" description="FAD-binding FR-type" evidence="9">
    <location>
        <begin position="119"/>
        <end position="247"/>
    </location>
</feature>
<dbReference type="EMBL" id="NQMQ01000031">
    <property type="protein sequence ID" value="PAJ68245.1"/>
    <property type="molecule type" value="Genomic_DNA"/>
</dbReference>
<evidence type="ECO:0000256" key="6">
    <source>
        <dbReference type="ARBA" id="ARBA00023004"/>
    </source>
</evidence>
<evidence type="ECO:0000313" key="10">
    <source>
        <dbReference type="EMBL" id="PAJ68245.1"/>
    </source>
</evidence>
<dbReference type="InterPro" id="IPR050415">
    <property type="entry name" value="MRET"/>
</dbReference>
<dbReference type="PROSITE" id="PS51384">
    <property type="entry name" value="FAD_FR"/>
    <property type="match status" value="1"/>
</dbReference>
<dbReference type="SUPFAM" id="SSF52343">
    <property type="entry name" value="Ferredoxin reductase-like, C-terminal NADP-linked domain"/>
    <property type="match status" value="1"/>
</dbReference>
<dbReference type="Gene3D" id="3.40.50.80">
    <property type="entry name" value="Nucleotide-binding domain of ferredoxin-NADP reductase (FNR) module"/>
    <property type="match status" value="1"/>
</dbReference>
<reference evidence="10 11" key="1">
    <citation type="submission" date="2017-08" db="EMBL/GenBank/DDBJ databases">
        <authorList>
            <person name="de Groot N.N."/>
        </authorList>
    </citation>
    <scope>NUCLEOTIDE SEQUENCE [LARGE SCALE GENOMIC DNA]</scope>
    <source>
        <strain evidence="10 11">NBT06-6</strain>
    </source>
</reference>
<gene>
    <name evidence="10" type="ORF">CIG21_11360</name>
</gene>
<evidence type="ECO:0000256" key="5">
    <source>
        <dbReference type="ARBA" id="ARBA00023002"/>
    </source>
</evidence>
<dbReference type="InterPro" id="IPR012675">
    <property type="entry name" value="Beta-grasp_dom_sf"/>
</dbReference>
<dbReference type="InterPro" id="IPR001041">
    <property type="entry name" value="2Fe-2S_ferredoxin-type"/>
</dbReference>
<dbReference type="InterPro" id="IPR006058">
    <property type="entry name" value="2Fe2S_fd_BS"/>
</dbReference>
<dbReference type="InterPro" id="IPR039261">
    <property type="entry name" value="FNR_nucleotide-bd"/>
</dbReference>
<dbReference type="InterPro" id="IPR017927">
    <property type="entry name" value="FAD-bd_FR_type"/>
</dbReference>
<dbReference type="GO" id="GO:0046872">
    <property type="term" value="F:metal ion binding"/>
    <property type="evidence" value="ECO:0007669"/>
    <property type="project" value="UniProtKB-KW"/>
</dbReference>
<dbReference type="CDD" id="cd00207">
    <property type="entry name" value="fer2"/>
    <property type="match status" value="1"/>
</dbReference>
<dbReference type="PANTHER" id="PTHR47354:SF1">
    <property type="entry name" value="CARNITINE MONOOXYGENASE REDUCTASE SUBUNIT"/>
    <property type="match status" value="1"/>
</dbReference>
<proteinExistence type="predicted"/>
<evidence type="ECO:0000259" key="9">
    <source>
        <dbReference type="PROSITE" id="PS51384"/>
    </source>
</evidence>
<evidence type="ECO:0000256" key="7">
    <source>
        <dbReference type="ARBA" id="ARBA00023014"/>
    </source>
</evidence>
<dbReference type="InterPro" id="IPR017938">
    <property type="entry name" value="Riboflavin_synthase-like_b-brl"/>
</dbReference>
<dbReference type="GO" id="GO:0051537">
    <property type="term" value="F:2 iron, 2 sulfur cluster binding"/>
    <property type="evidence" value="ECO:0007669"/>
    <property type="project" value="UniProtKB-KW"/>
</dbReference>
<dbReference type="SUPFAM" id="SSF54292">
    <property type="entry name" value="2Fe-2S ferredoxin-like"/>
    <property type="match status" value="1"/>
</dbReference>
<keyword evidence="4" id="KW-0479">Metal-binding</keyword>
<evidence type="ECO:0000256" key="2">
    <source>
        <dbReference type="ARBA" id="ARBA00022630"/>
    </source>
</evidence>
<dbReference type="PRINTS" id="PR00409">
    <property type="entry name" value="PHDIOXRDTASE"/>
</dbReference>
<evidence type="ECO:0000313" key="11">
    <source>
        <dbReference type="Proteomes" id="UP000215771"/>
    </source>
</evidence>
<evidence type="ECO:0000256" key="3">
    <source>
        <dbReference type="ARBA" id="ARBA00022714"/>
    </source>
</evidence>
<dbReference type="PROSITE" id="PS00197">
    <property type="entry name" value="2FE2S_FER_1"/>
    <property type="match status" value="1"/>
</dbReference>
<evidence type="ECO:0008006" key="12">
    <source>
        <dbReference type="Google" id="ProtNLM"/>
    </source>
</evidence>
<dbReference type="Proteomes" id="UP000215771">
    <property type="component" value="Unassembled WGS sequence"/>
</dbReference>
<evidence type="ECO:0000259" key="8">
    <source>
        <dbReference type="PROSITE" id="PS51085"/>
    </source>
</evidence>
<comment type="caution">
    <text evidence="10">The sequence shown here is derived from an EMBL/GenBank/DDBJ whole genome shotgun (WGS) entry which is preliminary data.</text>
</comment>
<keyword evidence="7" id="KW-0411">Iron-sulfur</keyword>
<sequence>MLLADICAGSHRHPVSLHFCAAPCGRLGWFACRKWSDSNRFSPELVIYPIDIHWCIAGHFLRGFILSITERGRQPFWRPFLDYTFSIRFSTESTMGNDTGIGRFTAFFGGKKKKADPNAADREAALESRRAAKSEQRGSGDIIELTVTGVERAHEIALITFKTNDGAPLPGYEPGCHADFLLRTPDGEELVRQFSLFPTHYLGDQEGAYGIEVKREAGSKGGSAAIHRIEVGDTLRIRSPRNNFPLAKDAKRSVLVGAGVGIAPIFSLARELQMQDADYSVLYFASSEERALMRHLIDTYLHGQTKSIFASGERDKQAGYIREALAASAVPAKDTHLYVCGPHGFMDGVIKTASATLPRDNIHFETYRPTKEALAGNHDADGAFDVIFNGETYHIPEGESVLDVFEDEDVPILSQCAEGTCGTCVMRVIDGTPDHRDSIFTEERHENGAFATCVSRALSPTITLERWRQTP</sequence>
<keyword evidence="5" id="KW-0560">Oxidoreductase</keyword>
<dbReference type="Pfam" id="PF00175">
    <property type="entry name" value="NAD_binding_1"/>
    <property type="match status" value="1"/>
</dbReference>
<dbReference type="PANTHER" id="PTHR47354">
    <property type="entry name" value="NADH OXIDOREDUCTASE HCR"/>
    <property type="match status" value="1"/>
</dbReference>
<evidence type="ECO:0000256" key="1">
    <source>
        <dbReference type="ARBA" id="ARBA00001974"/>
    </source>
</evidence>